<proteinExistence type="predicted"/>
<reference evidence="1 2" key="1">
    <citation type="submission" date="2020-07" db="EMBL/GenBank/DDBJ databases">
        <title>Ralstonia phages.</title>
        <authorList>
            <person name="Trotereau A."/>
            <person name="Boyer C."/>
            <person name="Torres-Barcelo C."/>
        </authorList>
    </citation>
    <scope>NUCLEOTIDE SEQUENCE [LARGE SCALE GENOMIC DNA]</scope>
</reference>
<protein>
    <submittedName>
        <fullName evidence="1">Uncharacterized protein</fullName>
    </submittedName>
</protein>
<evidence type="ECO:0000313" key="1">
    <source>
        <dbReference type="EMBL" id="QMV33114.1"/>
    </source>
</evidence>
<gene>
    <name evidence="1" type="ORF">18C_00046</name>
</gene>
<dbReference type="EMBL" id="MT740737">
    <property type="protein sequence ID" value="QMV33114.1"/>
    <property type="molecule type" value="Genomic_DNA"/>
</dbReference>
<organism evidence="1 2">
    <name type="scientific">Ralstonia phage Firinga</name>
    <dbReference type="NCBI Taxonomy" id="2759725"/>
    <lineage>
        <taxon>Viruses</taxon>
        <taxon>Duplodnaviria</taxon>
        <taxon>Heunggongvirae</taxon>
        <taxon>Uroviricota</taxon>
        <taxon>Caudoviricetes</taxon>
        <taxon>Firingavirus</taxon>
        <taxon>Firingavirus firinga</taxon>
    </lineage>
</organism>
<name>A0A7G5B9Z1_9CAUD</name>
<accession>A0A7G5B9Z1</accession>
<evidence type="ECO:0000313" key="2">
    <source>
        <dbReference type="Proteomes" id="UP000515649"/>
    </source>
</evidence>
<dbReference type="Proteomes" id="UP000515649">
    <property type="component" value="Segment"/>
</dbReference>
<keyword evidence="2" id="KW-1185">Reference proteome</keyword>
<sequence length="117" mass="12338">MNTKHTEGPWHVTGKGLSRYVEGRVRPGVLQEVAWCGATEVPEQMEANARLIAAAPEMLEALDNIGGLSRALRVGGPDPMDLHELSDALQEAVDTANAIVAKATGASHVSQQSNTPA</sequence>